<proteinExistence type="predicted"/>
<name>A0A369JH45_HYPMA</name>
<reference evidence="1" key="1">
    <citation type="submission" date="2018-04" db="EMBL/GenBank/DDBJ databases">
        <title>Whole genome sequencing of Hypsizygus marmoreus.</title>
        <authorList>
            <person name="Choi I.-G."/>
            <person name="Min B."/>
            <person name="Kim J.-G."/>
            <person name="Kim S."/>
            <person name="Oh Y.-L."/>
            <person name="Kong W.-S."/>
            <person name="Park H."/>
            <person name="Jeong J."/>
            <person name="Song E.-S."/>
        </authorList>
    </citation>
    <scope>NUCLEOTIDE SEQUENCE [LARGE SCALE GENOMIC DNA]</scope>
    <source>
        <strain evidence="1">51987-8</strain>
    </source>
</reference>
<evidence type="ECO:0000313" key="1">
    <source>
        <dbReference type="EMBL" id="RDB18146.1"/>
    </source>
</evidence>
<dbReference type="InParanoid" id="A0A369JH45"/>
<dbReference type="EMBL" id="LUEZ02000106">
    <property type="protein sequence ID" value="RDB18146.1"/>
    <property type="molecule type" value="Genomic_DNA"/>
</dbReference>
<evidence type="ECO:0000313" key="2">
    <source>
        <dbReference type="Proteomes" id="UP000076154"/>
    </source>
</evidence>
<keyword evidence="2" id="KW-1185">Reference proteome</keyword>
<protein>
    <submittedName>
        <fullName evidence="1">Uncharacterized protein</fullName>
    </submittedName>
</protein>
<gene>
    <name evidence="1" type="ORF">Hypma_000505</name>
</gene>
<dbReference type="Proteomes" id="UP000076154">
    <property type="component" value="Unassembled WGS sequence"/>
</dbReference>
<comment type="caution">
    <text evidence="1">The sequence shown here is derived from an EMBL/GenBank/DDBJ whole genome shotgun (WGS) entry which is preliminary data.</text>
</comment>
<organism evidence="1 2">
    <name type="scientific">Hypsizygus marmoreus</name>
    <name type="common">White beech mushroom</name>
    <name type="synonym">Agaricus marmoreus</name>
    <dbReference type="NCBI Taxonomy" id="39966"/>
    <lineage>
        <taxon>Eukaryota</taxon>
        <taxon>Fungi</taxon>
        <taxon>Dikarya</taxon>
        <taxon>Basidiomycota</taxon>
        <taxon>Agaricomycotina</taxon>
        <taxon>Agaricomycetes</taxon>
        <taxon>Agaricomycetidae</taxon>
        <taxon>Agaricales</taxon>
        <taxon>Tricholomatineae</taxon>
        <taxon>Lyophyllaceae</taxon>
        <taxon>Hypsizygus</taxon>
    </lineage>
</organism>
<sequence>MNRGRYFAAHGRYCFSQTSLSTIPTCNLCRQLLRPDAAHHIVILKATEEQIPFSCGRFVADTVCGMNSGSLAINQRGPDDVAQTQTGPISKPTTTSIQYILGINVMDISITIMLKSAPESHRPLLFVSSLSDVPQPTKTRIVIHTPFVTRLYLGILSTGDEP</sequence>
<accession>A0A369JH45</accession>
<dbReference type="AlphaFoldDB" id="A0A369JH45"/>